<comment type="caution">
    <text evidence="1">The sequence shown here is derived from an EMBL/GenBank/DDBJ whole genome shotgun (WGS) entry which is preliminary data.</text>
</comment>
<accession>A0AAX1CA57</accession>
<evidence type="ECO:0000313" key="1">
    <source>
        <dbReference type="EMBL" id="PWD74947.1"/>
    </source>
</evidence>
<evidence type="ECO:0008006" key="5">
    <source>
        <dbReference type="Google" id="ProtNLM"/>
    </source>
</evidence>
<name>A0AAX1CA57_9GAMM</name>
<sequence>MISLFTAVMMNCAFVSPVSRLLSISATTSCGNLAFNCCDLLLIEPVAIAGSPCTKCDSVYVKIILKNTLRCDSLRRNVSHIGAIHL</sequence>
<evidence type="ECO:0000313" key="2">
    <source>
        <dbReference type="EMBL" id="RJL75702.1"/>
    </source>
</evidence>
<reference evidence="2 4" key="2">
    <citation type="submission" date="2018-09" db="EMBL/GenBank/DDBJ databases">
        <title>Phylogenetic diversity of Pectobacterium and Dickeya strains causing blackleg disease of potato in Morocco.</title>
        <authorList>
            <person name="Oulghazi S."/>
            <person name="Moumni M."/>
            <person name="Faure D."/>
        </authorList>
    </citation>
    <scope>NUCLEOTIDE SEQUENCE [LARGE SCALE GENOMIC DNA]</scope>
    <source>
        <strain evidence="2 4">S4.16.03.LID</strain>
    </source>
</reference>
<keyword evidence="4" id="KW-1185">Reference proteome</keyword>
<protein>
    <recommendedName>
        <fullName evidence="5">Secreted protein</fullName>
    </recommendedName>
</protein>
<gene>
    <name evidence="2" type="ORF">D5077_05330</name>
    <name evidence="1" type="ORF">DF213_02160</name>
</gene>
<evidence type="ECO:0000313" key="4">
    <source>
        <dbReference type="Proteomes" id="UP000266633"/>
    </source>
</evidence>
<organism evidence="1 3">
    <name type="scientific">Dickeya dianthicola</name>
    <dbReference type="NCBI Taxonomy" id="204039"/>
    <lineage>
        <taxon>Bacteria</taxon>
        <taxon>Pseudomonadati</taxon>
        <taxon>Pseudomonadota</taxon>
        <taxon>Gammaproteobacteria</taxon>
        <taxon>Enterobacterales</taxon>
        <taxon>Pectobacteriaceae</taxon>
        <taxon>Dickeya</taxon>
    </lineage>
</organism>
<dbReference type="EMBL" id="QZDO01000015">
    <property type="protein sequence ID" value="RJL75702.1"/>
    <property type="molecule type" value="Genomic_DNA"/>
</dbReference>
<dbReference type="Proteomes" id="UP000245055">
    <property type="component" value="Unassembled WGS sequence"/>
</dbReference>
<dbReference type="AlphaFoldDB" id="A0AAX1CA57"/>
<reference evidence="1 3" key="1">
    <citation type="submission" date="2018-05" db="EMBL/GenBank/DDBJ databases">
        <title>Genomic diversity of pathogens causing Blackleg of Potato in Pakistan.</title>
        <authorList>
            <person name="Sarfraz S."/>
            <person name="Riaz K."/>
            <person name="Oulghazi S."/>
            <person name="Cigna J."/>
            <person name="Sahi S.T."/>
            <person name="Khan S.H."/>
            <person name="Hameed A."/>
            <person name="Faure D."/>
        </authorList>
    </citation>
    <scope>NUCLEOTIDE SEQUENCE [LARGE SCALE GENOMIC DNA]</scope>
    <source>
        <strain evidence="1 3">SS70</strain>
    </source>
</reference>
<dbReference type="Proteomes" id="UP000266633">
    <property type="component" value="Unassembled WGS sequence"/>
</dbReference>
<evidence type="ECO:0000313" key="3">
    <source>
        <dbReference type="Proteomes" id="UP000245055"/>
    </source>
</evidence>
<dbReference type="EMBL" id="QESZ01000004">
    <property type="protein sequence ID" value="PWD74947.1"/>
    <property type="molecule type" value="Genomic_DNA"/>
</dbReference>
<proteinExistence type="predicted"/>